<organism evidence="2 3">
    <name type="scientific">Plakobranchus ocellatus</name>
    <dbReference type="NCBI Taxonomy" id="259542"/>
    <lineage>
        <taxon>Eukaryota</taxon>
        <taxon>Metazoa</taxon>
        <taxon>Spiralia</taxon>
        <taxon>Lophotrochozoa</taxon>
        <taxon>Mollusca</taxon>
        <taxon>Gastropoda</taxon>
        <taxon>Heterobranchia</taxon>
        <taxon>Euthyneura</taxon>
        <taxon>Panpulmonata</taxon>
        <taxon>Sacoglossa</taxon>
        <taxon>Placobranchoidea</taxon>
        <taxon>Plakobranchidae</taxon>
        <taxon>Plakobranchus</taxon>
    </lineage>
</organism>
<gene>
    <name evidence="2" type="ORF">PoB_001569100</name>
</gene>
<name>A0AAV3Z3N5_9GAST</name>
<dbReference type="SUPFAM" id="SSF53822">
    <property type="entry name" value="Periplasmic binding protein-like I"/>
    <property type="match status" value="1"/>
</dbReference>
<feature type="transmembrane region" description="Helical" evidence="1">
    <location>
        <begin position="483"/>
        <end position="506"/>
    </location>
</feature>
<evidence type="ECO:0008006" key="4">
    <source>
        <dbReference type="Google" id="ProtNLM"/>
    </source>
</evidence>
<keyword evidence="3" id="KW-1185">Reference proteome</keyword>
<keyword evidence="1" id="KW-1133">Transmembrane helix</keyword>
<evidence type="ECO:0000313" key="2">
    <source>
        <dbReference type="EMBL" id="GFN89185.1"/>
    </source>
</evidence>
<evidence type="ECO:0000256" key="1">
    <source>
        <dbReference type="SAM" id="Phobius"/>
    </source>
</evidence>
<accession>A0AAV3Z3N5</accession>
<protein>
    <recommendedName>
        <fullName evidence="4">Receptor ligand binding region domain-containing protein</fullName>
    </recommendedName>
</protein>
<dbReference type="InterPro" id="IPR028082">
    <property type="entry name" value="Peripla_BP_I"/>
</dbReference>
<evidence type="ECO:0000313" key="3">
    <source>
        <dbReference type="Proteomes" id="UP000735302"/>
    </source>
</evidence>
<comment type="caution">
    <text evidence="2">The sequence shown here is derived from an EMBL/GenBank/DDBJ whole genome shotgun (WGS) entry which is preliminary data.</text>
</comment>
<keyword evidence="1" id="KW-0472">Membrane</keyword>
<sequence>MDKADQLTVLLAASSLSMTKSHAFFSFAPSPYDLTYNSVLGISPADALNGQFNNDPQNPDLNILESLLVIAPTFPGTGRGENASSDASDGVTGSSLRRKRDLYFTMDQRGDNSLEDLIQKHSNPFPSSLKDNDASDRVKAPNRTLLYVPEENIKHRADSLVPGVSDFRYSQNPRPRKIQDEVLNFQKDIGESQERNKVNDEKVSNFKENSGFFKDKSALSPLTENKDLSNDRIRRAEEMTTMSYSSSNIVSIAGKRDSTLLANRKNLNLQFYTKNRNRLKPSTSFLSSVFQPVGKLAQPLIRAITGHGDEKHNKGGKFDVEDQIELPAITNFFKEYSRNKSSSSTDLRREKRATETFVATESDLDAIYDYVLLICLAVHQYAAVHGSVPLAGTLLDTITNVTFQGHQGEISVGPDHEVAYDFQVYDFDVAQGVMESKLTYSVAGENEWTLSDSMDIAWPGGVVPPEDECFKQLPGCNDGLGTAYIIVVVIAVSGVITLVTIGAYFAR</sequence>
<dbReference type="AlphaFoldDB" id="A0AAV3Z3N5"/>
<dbReference type="EMBL" id="BLXT01001916">
    <property type="protein sequence ID" value="GFN89185.1"/>
    <property type="molecule type" value="Genomic_DNA"/>
</dbReference>
<proteinExistence type="predicted"/>
<reference evidence="2 3" key="1">
    <citation type="journal article" date="2021" name="Elife">
        <title>Chloroplast acquisition without the gene transfer in kleptoplastic sea slugs, Plakobranchus ocellatus.</title>
        <authorList>
            <person name="Maeda T."/>
            <person name="Takahashi S."/>
            <person name="Yoshida T."/>
            <person name="Shimamura S."/>
            <person name="Takaki Y."/>
            <person name="Nagai Y."/>
            <person name="Toyoda A."/>
            <person name="Suzuki Y."/>
            <person name="Arimoto A."/>
            <person name="Ishii H."/>
            <person name="Satoh N."/>
            <person name="Nishiyama T."/>
            <person name="Hasebe M."/>
            <person name="Maruyama T."/>
            <person name="Minagawa J."/>
            <person name="Obokata J."/>
            <person name="Shigenobu S."/>
        </authorList>
    </citation>
    <scope>NUCLEOTIDE SEQUENCE [LARGE SCALE GENOMIC DNA]</scope>
</reference>
<keyword evidence="1" id="KW-0812">Transmembrane</keyword>
<dbReference type="Proteomes" id="UP000735302">
    <property type="component" value="Unassembled WGS sequence"/>
</dbReference>